<feature type="domain" description="Desulfoferrodoxin ferrous iron-binding" evidence="13">
    <location>
        <begin position="42"/>
        <end position="123"/>
    </location>
</feature>
<dbReference type="CDD" id="cd03171">
    <property type="entry name" value="SORL_Dfx_classI"/>
    <property type="match status" value="1"/>
</dbReference>
<dbReference type="InterPro" id="IPR051233">
    <property type="entry name" value="Desulfoferrodoxin_SOR"/>
</dbReference>
<keyword evidence="16" id="KW-1185">Reference proteome</keyword>
<comment type="caution">
    <text evidence="15">The sequence shown here is derived from an EMBL/GenBank/DDBJ whole genome shotgun (WGS) entry which is preliminary data.</text>
</comment>
<feature type="domain" description="Desulfoferrodoxin N-terminal" evidence="14">
    <location>
        <begin position="3"/>
        <end position="37"/>
    </location>
</feature>
<feature type="binding site" evidence="12">
    <location>
        <position position="69"/>
    </location>
    <ligand>
        <name>Fe cation</name>
        <dbReference type="ChEBI" id="CHEBI:24875"/>
        <label>2</label>
        <note>catalytic</note>
    </ligand>
</feature>
<evidence type="ECO:0000256" key="10">
    <source>
        <dbReference type="ARBA" id="ARBA00031398"/>
    </source>
</evidence>
<accession>A0A7W7Y5A2</accession>
<name>A0A7W7Y5A2_9BACT</name>
<dbReference type="GO" id="GO:0019430">
    <property type="term" value="P:removal of superoxide radicals"/>
    <property type="evidence" value="ECO:0007669"/>
    <property type="project" value="InterPro"/>
</dbReference>
<evidence type="ECO:0000256" key="2">
    <source>
        <dbReference type="ARBA" id="ARBA00005941"/>
    </source>
</evidence>
<dbReference type="Pfam" id="PF01880">
    <property type="entry name" value="Desulfoferrodox"/>
    <property type="match status" value="1"/>
</dbReference>
<evidence type="ECO:0000256" key="11">
    <source>
        <dbReference type="ARBA" id="ARBA00047448"/>
    </source>
</evidence>
<dbReference type="GO" id="GO:0005506">
    <property type="term" value="F:iron ion binding"/>
    <property type="evidence" value="ECO:0007669"/>
    <property type="project" value="InterPro"/>
</dbReference>
<dbReference type="Pfam" id="PF06397">
    <property type="entry name" value="Desulfoferrod_N"/>
    <property type="match status" value="1"/>
</dbReference>
<dbReference type="AlphaFoldDB" id="A0A7W7Y5A2"/>
<evidence type="ECO:0000256" key="8">
    <source>
        <dbReference type="ARBA" id="ARBA00023004"/>
    </source>
</evidence>
<evidence type="ECO:0000256" key="5">
    <source>
        <dbReference type="ARBA" id="ARBA00022448"/>
    </source>
</evidence>
<feature type="binding site" evidence="12">
    <location>
        <position position="29"/>
    </location>
    <ligand>
        <name>Fe cation</name>
        <dbReference type="ChEBI" id="CHEBI:24875"/>
        <label>1</label>
    </ligand>
</feature>
<feature type="binding site" evidence="12">
    <location>
        <position position="75"/>
    </location>
    <ligand>
        <name>Fe cation</name>
        <dbReference type="ChEBI" id="CHEBI:24875"/>
        <label>2</label>
        <note>catalytic</note>
    </ligand>
</feature>
<dbReference type="InterPro" id="IPR002742">
    <property type="entry name" value="Desulfoferrodoxin_Fe-bd_dom"/>
</dbReference>
<proteinExistence type="inferred from homology"/>
<evidence type="ECO:0000256" key="12">
    <source>
        <dbReference type="PIRSR" id="PIRSR604793-1"/>
    </source>
</evidence>
<dbReference type="InterPro" id="IPR004462">
    <property type="entry name" value="Desulfoferrodoxin_N"/>
</dbReference>
<evidence type="ECO:0000313" key="15">
    <source>
        <dbReference type="EMBL" id="MBB5022356.1"/>
    </source>
</evidence>
<keyword evidence="5" id="KW-0813">Transport</keyword>
<keyword evidence="6 12" id="KW-0479">Metal-binding</keyword>
<keyword evidence="8 12" id="KW-0408">Iron</keyword>
<dbReference type="Proteomes" id="UP000528322">
    <property type="component" value="Unassembled WGS sequence"/>
</dbReference>
<evidence type="ECO:0000256" key="6">
    <source>
        <dbReference type="ARBA" id="ARBA00022723"/>
    </source>
</evidence>
<feature type="binding site" evidence="12">
    <location>
        <position position="13"/>
    </location>
    <ligand>
        <name>Fe cation</name>
        <dbReference type="ChEBI" id="CHEBI:24875"/>
        <label>1</label>
    </ligand>
</feature>
<evidence type="ECO:0000259" key="13">
    <source>
        <dbReference type="Pfam" id="PF01880"/>
    </source>
</evidence>
<dbReference type="NCBIfam" id="TIGR00332">
    <property type="entry name" value="neela_ferrous"/>
    <property type="match status" value="1"/>
</dbReference>
<dbReference type="Gene3D" id="2.60.40.730">
    <property type="entry name" value="SOR catalytic domain"/>
    <property type="match status" value="1"/>
</dbReference>
<evidence type="ECO:0000313" key="16">
    <source>
        <dbReference type="Proteomes" id="UP000528322"/>
    </source>
</evidence>
<feature type="binding site" evidence="12">
    <location>
        <position position="119"/>
    </location>
    <ligand>
        <name>Fe cation</name>
        <dbReference type="ChEBI" id="CHEBI:24875"/>
        <label>2</label>
        <note>catalytic</note>
    </ligand>
</feature>
<comment type="cofactor">
    <cofactor evidence="1">
        <name>Cu(2+)</name>
        <dbReference type="ChEBI" id="CHEBI:29036"/>
    </cofactor>
</comment>
<dbReference type="PANTHER" id="PTHR36541:SF1">
    <property type="entry name" value="SUPEROXIDE REDUCTASE-RELATED"/>
    <property type="match status" value="1"/>
</dbReference>
<feature type="binding site" evidence="12">
    <location>
        <position position="10"/>
    </location>
    <ligand>
        <name>Fe cation</name>
        <dbReference type="ChEBI" id="CHEBI:24875"/>
        <label>1</label>
    </ligand>
</feature>
<dbReference type="PANTHER" id="PTHR36541">
    <property type="entry name" value="SUPEROXIDE REDUCTASE-RELATED"/>
    <property type="match status" value="1"/>
</dbReference>
<dbReference type="NCBIfam" id="TIGR00320">
    <property type="entry name" value="dfx_rbo"/>
    <property type="match status" value="1"/>
</dbReference>
<organism evidence="15 16">
    <name type="scientific">Desulfurispira natronophila</name>
    <dbReference type="NCBI Taxonomy" id="682562"/>
    <lineage>
        <taxon>Bacteria</taxon>
        <taxon>Pseudomonadati</taxon>
        <taxon>Chrysiogenota</taxon>
        <taxon>Chrysiogenia</taxon>
        <taxon>Chrysiogenales</taxon>
        <taxon>Chrysiogenaceae</taxon>
        <taxon>Desulfurispira</taxon>
    </lineage>
</organism>
<dbReference type="NCBIfam" id="TIGR00319">
    <property type="entry name" value="desulf_FeS4"/>
    <property type="match status" value="1"/>
</dbReference>
<evidence type="ECO:0000256" key="3">
    <source>
        <dbReference type="ARBA" id="ARBA00012679"/>
    </source>
</evidence>
<comment type="cofactor">
    <cofactor evidence="12">
        <name>Fe(2+)</name>
        <dbReference type="ChEBI" id="CHEBI:29033"/>
    </cofactor>
    <text evidence="12">Binds 1 Fe(2+) ion per subunit. The iron ion 2 is coordinated via four histidines and one cysteine residue.</text>
</comment>
<gene>
    <name evidence="15" type="ORF">HNR37_001691</name>
</gene>
<dbReference type="RefSeq" id="WP_183732730.1">
    <property type="nucleotide sequence ID" value="NZ_JACHID010000010.1"/>
</dbReference>
<evidence type="ECO:0000256" key="1">
    <source>
        <dbReference type="ARBA" id="ARBA00001973"/>
    </source>
</evidence>
<feature type="binding site" evidence="12">
    <location>
        <position position="116"/>
    </location>
    <ligand>
        <name>Fe cation</name>
        <dbReference type="ChEBI" id="CHEBI:24875"/>
        <label>2</label>
        <note>catalytic</note>
    </ligand>
</feature>
<dbReference type="SUPFAM" id="SSF49367">
    <property type="entry name" value="Superoxide reductase-like"/>
    <property type="match status" value="1"/>
</dbReference>
<protein>
    <recommendedName>
        <fullName evidence="4">Desulfoferrodoxin</fullName>
        <ecNumber evidence="3">1.15.1.2</ecNumber>
    </recommendedName>
    <alternativeName>
        <fullName evidence="10">Superoxide reductase</fullName>
    </alternativeName>
</protein>
<evidence type="ECO:0000256" key="7">
    <source>
        <dbReference type="ARBA" id="ARBA00022982"/>
    </source>
</evidence>
<comment type="similarity">
    <text evidence="2">Belongs to the desulfoferrodoxin family.</text>
</comment>
<keyword evidence="7" id="KW-0249">Electron transport</keyword>
<sequence>MPNRFDVYKCDVCGNITQVFHASNGPLACCGQPMKHMTENTVDAATEKHVPVVEKVDGGIKVTVGSVEHPMEDKHYIEWIEVIAGDKFYVQFLNPGEKPVATFPVTDDNVVVREYCNLHGLWKA</sequence>
<reference evidence="15 16" key="1">
    <citation type="submission" date="2020-08" db="EMBL/GenBank/DDBJ databases">
        <title>Genomic Encyclopedia of Type Strains, Phase IV (KMG-IV): sequencing the most valuable type-strain genomes for metagenomic binning, comparative biology and taxonomic classification.</title>
        <authorList>
            <person name="Goeker M."/>
        </authorList>
    </citation>
    <scope>NUCLEOTIDE SEQUENCE [LARGE SCALE GENOMIC DNA]</scope>
    <source>
        <strain evidence="15 16">DSM 22071</strain>
    </source>
</reference>
<dbReference type="EMBL" id="JACHID010000010">
    <property type="protein sequence ID" value="MBB5022356.1"/>
    <property type="molecule type" value="Genomic_DNA"/>
</dbReference>
<dbReference type="InterPro" id="IPR038094">
    <property type="entry name" value="Desulfoferrodoxin_N_sf"/>
</dbReference>
<dbReference type="CDD" id="cd00974">
    <property type="entry name" value="DSRD"/>
    <property type="match status" value="1"/>
</dbReference>
<evidence type="ECO:0000256" key="4">
    <source>
        <dbReference type="ARBA" id="ARBA00014839"/>
    </source>
</evidence>
<comment type="catalytic activity">
    <reaction evidence="11">
        <text>reduced [rubredoxin] + superoxide + 2 H(+) = oxidized [rubredoxin] + H2O2</text>
        <dbReference type="Rhea" id="RHEA:21324"/>
        <dbReference type="Rhea" id="RHEA-COMP:10302"/>
        <dbReference type="Rhea" id="RHEA-COMP:10303"/>
        <dbReference type="ChEBI" id="CHEBI:15378"/>
        <dbReference type="ChEBI" id="CHEBI:16240"/>
        <dbReference type="ChEBI" id="CHEBI:18421"/>
        <dbReference type="ChEBI" id="CHEBI:29033"/>
        <dbReference type="ChEBI" id="CHEBI:29034"/>
        <dbReference type="EC" id="1.15.1.2"/>
    </reaction>
</comment>
<dbReference type="SUPFAM" id="SSF57802">
    <property type="entry name" value="Rubredoxin-like"/>
    <property type="match status" value="1"/>
</dbReference>
<comment type="function">
    <text evidence="9">Catalyzes the one-electron reduction of superoxide anion radical to hydrogen peroxide at a nonheme ferrous iron center. Plays a fundamental role in case of oxidative stress via its superoxide detoxification activity.</text>
</comment>
<comment type="cofactor">
    <cofactor evidence="12">
        <name>Fe(3+)</name>
        <dbReference type="ChEBI" id="CHEBI:29034"/>
    </cofactor>
    <text evidence="12">Binds 1 Fe(3+) ion per subunit. The iron ion 1 is coordinated via 4 cysteine residues.</text>
</comment>
<keyword evidence="15" id="KW-0560">Oxidoreductase</keyword>
<dbReference type="InterPro" id="IPR036073">
    <property type="entry name" value="Desulfoferrodoxin_Fe-bd_dom_sf"/>
</dbReference>
<dbReference type="EC" id="1.15.1.2" evidence="3"/>
<dbReference type="GO" id="GO:0050605">
    <property type="term" value="F:superoxide reductase activity"/>
    <property type="evidence" value="ECO:0007669"/>
    <property type="project" value="UniProtKB-EC"/>
</dbReference>
<dbReference type="InterPro" id="IPR004793">
    <property type="entry name" value="Desulfoferrodoxin_rbo"/>
</dbReference>
<dbReference type="Gene3D" id="2.20.28.100">
    <property type="entry name" value="Desulphoferrodoxin, N-terminal domain"/>
    <property type="match status" value="1"/>
</dbReference>
<feature type="binding site" evidence="12">
    <location>
        <position position="30"/>
    </location>
    <ligand>
        <name>Fe cation</name>
        <dbReference type="ChEBI" id="CHEBI:24875"/>
        <label>1</label>
    </ligand>
</feature>
<evidence type="ECO:0000259" key="14">
    <source>
        <dbReference type="Pfam" id="PF06397"/>
    </source>
</evidence>
<evidence type="ECO:0000256" key="9">
    <source>
        <dbReference type="ARBA" id="ARBA00024690"/>
    </source>
</evidence>
<feature type="binding site" evidence="12">
    <location>
        <position position="49"/>
    </location>
    <ligand>
        <name>Fe cation</name>
        <dbReference type="ChEBI" id="CHEBI:24875"/>
        <label>2</label>
        <note>catalytic</note>
    </ligand>
</feature>